<reference evidence="1" key="1">
    <citation type="submission" date="2019-08" db="EMBL/GenBank/DDBJ databases">
        <authorList>
            <person name="Kucharzyk K."/>
            <person name="Murdoch R.W."/>
            <person name="Higgins S."/>
            <person name="Loffler F."/>
        </authorList>
    </citation>
    <scope>NUCLEOTIDE SEQUENCE</scope>
</reference>
<sequence length="181" mass="21352">MCDSWNKMYRKSFILSSGVKFEYKKGLNGSDLAFNHKLMLCCPVIEALSEKVYYHIIYTKSAVHRKNKKLELSVFTFMEQLIDVCNREQILSKMQNQLLLVYMASIRDVFQDCYAEKDNKKECKLEMDRLLHQTKEFASGHGIIIKPVKYTKSLYAFSILYKLSLKKMLIKYFELRRNSIG</sequence>
<organism evidence="1">
    <name type="scientific">bioreactor metagenome</name>
    <dbReference type="NCBI Taxonomy" id="1076179"/>
    <lineage>
        <taxon>unclassified sequences</taxon>
        <taxon>metagenomes</taxon>
        <taxon>ecological metagenomes</taxon>
    </lineage>
</organism>
<evidence type="ECO:0000313" key="1">
    <source>
        <dbReference type="EMBL" id="MPM82451.1"/>
    </source>
</evidence>
<comment type="caution">
    <text evidence="1">The sequence shown here is derived from an EMBL/GenBank/DDBJ whole genome shotgun (WGS) entry which is preliminary data.</text>
</comment>
<proteinExistence type="predicted"/>
<accession>A0A645D004</accession>
<name>A0A645D004_9ZZZZ</name>
<protein>
    <submittedName>
        <fullName evidence="1">Uncharacterized protein</fullName>
    </submittedName>
</protein>
<dbReference type="EMBL" id="VSSQ01031535">
    <property type="protein sequence ID" value="MPM82451.1"/>
    <property type="molecule type" value="Genomic_DNA"/>
</dbReference>
<gene>
    <name evidence="1" type="ORF">SDC9_129512</name>
</gene>
<dbReference type="AlphaFoldDB" id="A0A645D004"/>